<proteinExistence type="predicted"/>
<dbReference type="EMBL" id="QAPF01000066">
    <property type="protein sequence ID" value="TEA18371.1"/>
    <property type="molecule type" value="Genomic_DNA"/>
</dbReference>
<dbReference type="Proteomes" id="UP000295604">
    <property type="component" value="Unassembled WGS sequence"/>
</dbReference>
<protein>
    <recommendedName>
        <fullName evidence="4">WSC domain-containing protein</fullName>
    </recommendedName>
</protein>
<evidence type="ECO:0008006" key="4">
    <source>
        <dbReference type="Google" id="ProtNLM"/>
    </source>
</evidence>
<dbReference type="AlphaFoldDB" id="A0A4R8TJG9"/>
<keyword evidence="3" id="KW-1185">Reference proteome</keyword>
<accession>A0A4R8TJG9</accession>
<sequence length="436" mass="50433">MDLHEIPFPLYRDQHLGDYNYNRDQHKYYRNINDRSYLDNYDWVHLLDYNRREHYCENYVNDKLVFFFRDFYRVNDNVDDIYCQFVFIGNFYRAYDNVDQLVFFIGNLHRANNHNDIYHQLFFFVFIRDFHIHRANNNDNIYQQFVFIRDLHRANNDFHYVYLNYQFHQPIFDNFVHQFYDLDGSHEQHFRYVHHIFRELHSFNKLDLDNSTPVPSSTVDNTPSTTQQTTSASASASGVIALAVINGGAPIAIEEIFNLQPGEAAVVELEFIDPETGQPTKAVVVFQALGCRGVPPGESPFGGRTTSIGSDYVQASCAVYCSRNRFTFTSVNRGVCYCGSEQKELTLIDQSQCAAAGNNKKRHWFRKRQSGGAVDAVNLFAVIPAADVVITPATTTLSPSSLPTLPLANTGPLSTIVTTRFWVYLDWVWDSFDPFR</sequence>
<evidence type="ECO:0000313" key="3">
    <source>
        <dbReference type="Proteomes" id="UP000295604"/>
    </source>
</evidence>
<gene>
    <name evidence="2" type="ORF">C8034_v011152</name>
</gene>
<feature type="compositionally biased region" description="Low complexity" evidence="1">
    <location>
        <begin position="222"/>
        <end position="231"/>
    </location>
</feature>
<reference evidence="2 3" key="1">
    <citation type="submission" date="2018-11" db="EMBL/GenBank/DDBJ databases">
        <title>Genome sequence and assembly of Colletotrichum sidae.</title>
        <authorList>
            <person name="Gan P."/>
            <person name="Shirasu K."/>
        </authorList>
    </citation>
    <scope>NUCLEOTIDE SEQUENCE [LARGE SCALE GENOMIC DNA]</scope>
    <source>
        <strain evidence="2 3">CBS 518.97</strain>
    </source>
</reference>
<feature type="region of interest" description="Disordered" evidence="1">
    <location>
        <begin position="212"/>
        <end position="231"/>
    </location>
</feature>
<evidence type="ECO:0000313" key="2">
    <source>
        <dbReference type="EMBL" id="TEA18371.1"/>
    </source>
</evidence>
<evidence type="ECO:0000256" key="1">
    <source>
        <dbReference type="SAM" id="MobiDB-lite"/>
    </source>
</evidence>
<organism evidence="2 3">
    <name type="scientific">Colletotrichum sidae</name>
    <dbReference type="NCBI Taxonomy" id="1347389"/>
    <lineage>
        <taxon>Eukaryota</taxon>
        <taxon>Fungi</taxon>
        <taxon>Dikarya</taxon>
        <taxon>Ascomycota</taxon>
        <taxon>Pezizomycotina</taxon>
        <taxon>Sordariomycetes</taxon>
        <taxon>Hypocreomycetidae</taxon>
        <taxon>Glomerellales</taxon>
        <taxon>Glomerellaceae</taxon>
        <taxon>Colletotrichum</taxon>
        <taxon>Colletotrichum orbiculare species complex</taxon>
    </lineage>
</organism>
<comment type="caution">
    <text evidence="2">The sequence shown here is derived from an EMBL/GenBank/DDBJ whole genome shotgun (WGS) entry which is preliminary data.</text>
</comment>
<feature type="compositionally biased region" description="Polar residues" evidence="1">
    <location>
        <begin position="212"/>
        <end position="221"/>
    </location>
</feature>
<name>A0A4R8TJG9_9PEZI</name>